<proteinExistence type="predicted"/>
<evidence type="ECO:0000313" key="2">
    <source>
        <dbReference type="Proteomes" id="UP001157502"/>
    </source>
</evidence>
<keyword evidence="2" id="KW-1185">Reference proteome</keyword>
<protein>
    <submittedName>
        <fullName evidence="1">Uncharacterized protein</fullName>
    </submittedName>
</protein>
<gene>
    <name evidence="1" type="ORF">DPEC_G00196160</name>
</gene>
<sequence length="98" mass="11022">MCYISNKENFLIFTSTGCSKVKYRGEFKVSDMIDEHSGVPPPSGLIALIRSAPHPTSNHVSRARRYYMLAPMEANLTDLQTMTPVLLTRDLTGQLPHR</sequence>
<reference evidence="1" key="1">
    <citation type="submission" date="2021-05" db="EMBL/GenBank/DDBJ databases">
        <authorList>
            <person name="Pan Q."/>
            <person name="Jouanno E."/>
            <person name="Zahm M."/>
            <person name="Klopp C."/>
            <person name="Cabau C."/>
            <person name="Louis A."/>
            <person name="Berthelot C."/>
            <person name="Parey E."/>
            <person name="Roest Crollius H."/>
            <person name="Montfort J."/>
            <person name="Robinson-Rechavi M."/>
            <person name="Bouchez O."/>
            <person name="Lampietro C."/>
            <person name="Lopez Roques C."/>
            <person name="Donnadieu C."/>
            <person name="Postlethwait J."/>
            <person name="Bobe J."/>
            <person name="Dillon D."/>
            <person name="Chandos A."/>
            <person name="von Hippel F."/>
            <person name="Guiguen Y."/>
        </authorList>
    </citation>
    <scope>NUCLEOTIDE SEQUENCE</scope>
    <source>
        <strain evidence="1">YG-Jan2019</strain>
    </source>
</reference>
<name>A0ACC2G7P0_DALPE</name>
<evidence type="ECO:0000313" key="1">
    <source>
        <dbReference type="EMBL" id="KAJ7999607.1"/>
    </source>
</evidence>
<dbReference type="Proteomes" id="UP001157502">
    <property type="component" value="Chromosome 16"/>
</dbReference>
<organism evidence="1 2">
    <name type="scientific">Dallia pectoralis</name>
    <name type="common">Alaska blackfish</name>
    <dbReference type="NCBI Taxonomy" id="75939"/>
    <lineage>
        <taxon>Eukaryota</taxon>
        <taxon>Metazoa</taxon>
        <taxon>Chordata</taxon>
        <taxon>Craniata</taxon>
        <taxon>Vertebrata</taxon>
        <taxon>Euteleostomi</taxon>
        <taxon>Actinopterygii</taxon>
        <taxon>Neopterygii</taxon>
        <taxon>Teleostei</taxon>
        <taxon>Protacanthopterygii</taxon>
        <taxon>Esociformes</taxon>
        <taxon>Umbridae</taxon>
        <taxon>Dallia</taxon>
    </lineage>
</organism>
<dbReference type="EMBL" id="CM055743">
    <property type="protein sequence ID" value="KAJ7999607.1"/>
    <property type="molecule type" value="Genomic_DNA"/>
</dbReference>
<comment type="caution">
    <text evidence="1">The sequence shown here is derived from an EMBL/GenBank/DDBJ whole genome shotgun (WGS) entry which is preliminary data.</text>
</comment>
<accession>A0ACC2G7P0</accession>